<gene>
    <name evidence="7" type="ORF">FHX40_3025</name>
</gene>
<evidence type="ECO:0000256" key="1">
    <source>
        <dbReference type="ARBA" id="ARBA00005417"/>
    </source>
</evidence>
<protein>
    <submittedName>
        <fullName evidence="7">Urea transport system ATP-binding protein</fullName>
    </submittedName>
</protein>
<keyword evidence="8" id="KW-1185">Reference proteome</keyword>
<dbReference type="SMART" id="SM00382">
    <property type="entry name" value="AAA"/>
    <property type="match status" value="1"/>
</dbReference>
<evidence type="ECO:0000313" key="8">
    <source>
        <dbReference type="Proteomes" id="UP000319213"/>
    </source>
</evidence>
<dbReference type="AlphaFoldDB" id="A0A543J0E7"/>
<dbReference type="InterPro" id="IPR052156">
    <property type="entry name" value="BCAA_Transport_ATP-bd_LivF"/>
</dbReference>
<evidence type="ECO:0000259" key="6">
    <source>
        <dbReference type="PROSITE" id="PS50893"/>
    </source>
</evidence>
<dbReference type="EMBL" id="VFPQ01000001">
    <property type="protein sequence ID" value="TQM76292.1"/>
    <property type="molecule type" value="Genomic_DNA"/>
</dbReference>
<evidence type="ECO:0000256" key="5">
    <source>
        <dbReference type="ARBA" id="ARBA00022970"/>
    </source>
</evidence>
<dbReference type="Proteomes" id="UP000319213">
    <property type="component" value="Unassembled WGS sequence"/>
</dbReference>
<dbReference type="PANTHER" id="PTHR43820">
    <property type="entry name" value="HIGH-AFFINITY BRANCHED-CHAIN AMINO ACID TRANSPORT ATP-BINDING PROTEIN LIVF"/>
    <property type="match status" value="1"/>
</dbReference>
<keyword evidence="4 7" id="KW-0067">ATP-binding</keyword>
<dbReference type="GO" id="GO:0015807">
    <property type="term" value="P:L-amino acid transport"/>
    <property type="evidence" value="ECO:0007669"/>
    <property type="project" value="TreeGrafter"/>
</dbReference>
<dbReference type="PANTHER" id="PTHR43820:SF5">
    <property type="entry name" value="HIGH-AFFINITY BRANCHED-CHAIN AMINO ACID TRANSPORT ATP-BINDING PROTEIN"/>
    <property type="match status" value="1"/>
</dbReference>
<keyword evidence="5" id="KW-0029">Amino-acid transport</keyword>
<dbReference type="GO" id="GO:0016887">
    <property type="term" value="F:ATP hydrolysis activity"/>
    <property type="evidence" value="ECO:0007669"/>
    <property type="project" value="InterPro"/>
</dbReference>
<evidence type="ECO:0000256" key="2">
    <source>
        <dbReference type="ARBA" id="ARBA00022448"/>
    </source>
</evidence>
<dbReference type="OrthoDB" id="5179231at2"/>
<dbReference type="InterPro" id="IPR027417">
    <property type="entry name" value="P-loop_NTPase"/>
</dbReference>
<evidence type="ECO:0000256" key="4">
    <source>
        <dbReference type="ARBA" id="ARBA00022840"/>
    </source>
</evidence>
<keyword evidence="2" id="KW-0813">Transport</keyword>
<dbReference type="NCBIfam" id="TIGR03410">
    <property type="entry name" value="urea_trans_UrtE"/>
    <property type="match status" value="1"/>
</dbReference>
<comment type="similarity">
    <text evidence="1">Belongs to the ABC transporter superfamily.</text>
</comment>
<dbReference type="Gene3D" id="3.40.50.300">
    <property type="entry name" value="P-loop containing nucleotide triphosphate hydrolases"/>
    <property type="match status" value="1"/>
</dbReference>
<organism evidence="7 8">
    <name type="scientific">Thermopolyspora flexuosa</name>
    <dbReference type="NCBI Taxonomy" id="103836"/>
    <lineage>
        <taxon>Bacteria</taxon>
        <taxon>Bacillati</taxon>
        <taxon>Actinomycetota</taxon>
        <taxon>Actinomycetes</taxon>
        <taxon>Streptosporangiales</taxon>
        <taxon>Streptosporangiaceae</taxon>
        <taxon>Thermopolyspora</taxon>
    </lineage>
</organism>
<dbReference type="InterPro" id="IPR017780">
    <property type="entry name" value="ABC_transptr_urea_ATP-bd_UrtE"/>
</dbReference>
<dbReference type="SUPFAM" id="SSF52540">
    <property type="entry name" value="P-loop containing nucleoside triphosphate hydrolases"/>
    <property type="match status" value="1"/>
</dbReference>
<feature type="domain" description="ABC transporter" evidence="6">
    <location>
        <begin position="2"/>
        <end position="230"/>
    </location>
</feature>
<evidence type="ECO:0000313" key="7">
    <source>
        <dbReference type="EMBL" id="TQM76292.1"/>
    </source>
</evidence>
<dbReference type="Pfam" id="PF00005">
    <property type="entry name" value="ABC_tran"/>
    <property type="match status" value="1"/>
</dbReference>
<reference evidence="7 8" key="1">
    <citation type="submission" date="2019-06" db="EMBL/GenBank/DDBJ databases">
        <title>Sequencing the genomes of 1000 actinobacteria strains.</title>
        <authorList>
            <person name="Klenk H.-P."/>
        </authorList>
    </citation>
    <scope>NUCLEOTIDE SEQUENCE [LARGE SCALE GENOMIC DNA]</scope>
    <source>
        <strain evidence="7 8">DSM 43186</strain>
    </source>
</reference>
<accession>A0A543J0E7</accession>
<name>A0A543J0E7_9ACTN</name>
<dbReference type="GO" id="GO:0005524">
    <property type="term" value="F:ATP binding"/>
    <property type="evidence" value="ECO:0007669"/>
    <property type="project" value="UniProtKB-KW"/>
</dbReference>
<dbReference type="GO" id="GO:0015658">
    <property type="term" value="F:branched-chain amino acid transmembrane transporter activity"/>
    <property type="evidence" value="ECO:0007669"/>
    <property type="project" value="TreeGrafter"/>
</dbReference>
<dbReference type="PROSITE" id="PS50893">
    <property type="entry name" value="ABC_TRANSPORTER_2"/>
    <property type="match status" value="1"/>
</dbReference>
<dbReference type="CDD" id="cd03224">
    <property type="entry name" value="ABC_TM1139_LivF_branched"/>
    <property type="match status" value="1"/>
</dbReference>
<comment type="caution">
    <text evidence="7">The sequence shown here is derived from an EMBL/GenBank/DDBJ whole genome shotgun (WGS) entry which is preliminary data.</text>
</comment>
<sequence>MLSVRGLESGYGRARVLFGVSLDVEPGQLVCVMGRNGVGKTTLLNTIMGVIPATAGTVTFEGRDVTKLKPHERVRLGMGYVPQGHETFPQLSVLGNLLVTLEASPHRDESAIDEALEIFPRLKPLLKRRAGFLSGGQQQQLAIARALVTRPKLLILDEPTEGIQPSIILEIEEAIERLHASGLAVLLVEQYVDLALRMADRFLILDAGHVVHSGSADELRGEEVHRLLAV</sequence>
<dbReference type="InterPro" id="IPR003439">
    <property type="entry name" value="ABC_transporter-like_ATP-bd"/>
</dbReference>
<dbReference type="RefSeq" id="WP_142260196.1">
    <property type="nucleotide sequence ID" value="NZ_BMPV01000001.1"/>
</dbReference>
<evidence type="ECO:0000256" key="3">
    <source>
        <dbReference type="ARBA" id="ARBA00022741"/>
    </source>
</evidence>
<proteinExistence type="inferred from homology"/>
<dbReference type="InterPro" id="IPR003593">
    <property type="entry name" value="AAA+_ATPase"/>
</dbReference>
<keyword evidence="3" id="KW-0547">Nucleotide-binding</keyword>